<protein>
    <submittedName>
        <fullName evidence="1">DUF2867 domain-containing protein</fullName>
    </submittedName>
</protein>
<dbReference type="Proteomes" id="UP001148313">
    <property type="component" value="Unassembled WGS sequence"/>
</dbReference>
<evidence type="ECO:0000313" key="1">
    <source>
        <dbReference type="EMBL" id="MDA4847332.1"/>
    </source>
</evidence>
<dbReference type="EMBL" id="JAPJZH010000012">
    <property type="protein sequence ID" value="MDA4847332.1"/>
    <property type="molecule type" value="Genomic_DNA"/>
</dbReference>
<comment type="caution">
    <text evidence="1">The sequence shown here is derived from an EMBL/GenBank/DDBJ whole genome shotgun (WGS) entry which is preliminary data.</text>
</comment>
<gene>
    <name evidence="1" type="ORF">OOZ53_18370</name>
</gene>
<reference evidence="1" key="1">
    <citation type="submission" date="2022-11" db="EMBL/GenBank/DDBJ databases">
        <title>Hoeflea poritis sp. nov., isolated from scleractinian coral Porites lutea.</title>
        <authorList>
            <person name="Zhang G."/>
            <person name="Wei Q."/>
            <person name="Cai L."/>
        </authorList>
    </citation>
    <scope>NUCLEOTIDE SEQUENCE</scope>
    <source>
        <strain evidence="1">E7-10</strain>
    </source>
</reference>
<dbReference type="InterPro" id="IPR021295">
    <property type="entry name" value="DUF2867"/>
</dbReference>
<evidence type="ECO:0000313" key="2">
    <source>
        <dbReference type="Proteomes" id="UP001148313"/>
    </source>
</evidence>
<organism evidence="1 2">
    <name type="scientific">Hoeflea poritis</name>
    <dbReference type="NCBI Taxonomy" id="2993659"/>
    <lineage>
        <taxon>Bacteria</taxon>
        <taxon>Pseudomonadati</taxon>
        <taxon>Pseudomonadota</taxon>
        <taxon>Alphaproteobacteria</taxon>
        <taxon>Hyphomicrobiales</taxon>
        <taxon>Rhizobiaceae</taxon>
        <taxon>Hoeflea</taxon>
    </lineage>
</organism>
<sequence length="154" mass="16771">MEHRPRVTASALPVGSILHGRMAHGDFLDCYSVESPMPPRPAAEIITAFPGWARFLVLLRRVLTAPFGLSNDGPAAVDKIGPFPVEAETASELIAGFNDKHLDFRVSVFSENGRVSLATWAHPHNIGGRLYLAVIMPFHILIARNALARVASRP</sequence>
<dbReference type="RefSeq" id="WP_271091148.1">
    <property type="nucleotide sequence ID" value="NZ_JAPJZH010000012.1"/>
</dbReference>
<accession>A0ABT4VRJ9</accession>
<name>A0ABT4VRJ9_9HYPH</name>
<proteinExistence type="predicted"/>
<dbReference type="Pfam" id="PF11066">
    <property type="entry name" value="DUF2867"/>
    <property type="match status" value="1"/>
</dbReference>
<keyword evidence="2" id="KW-1185">Reference proteome</keyword>